<dbReference type="Proteomes" id="UP000485058">
    <property type="component" value="Unassembled WGS sequence"/>
</dbReference>
<evidence type="ECO:0000313" key="3">
    <source>
        <dbReference type="Proteomes" id="UP000485058"/>
    </source>
</evidence>
<reference evidence="2 3" key="1">
    <citation type="submission" date="2020-02" db="EMBL/GenBank/DDBJ databases">
        <title>Draft genome sequence of Haematococcus lacustris strain NIES-144.</title>
        <authorList>
            <person name="Morimoto D."/>
            <person name="Nakagawa S."/>
            <person name="Yoshida T."/>
            <person name="Sawayama S."/>
        </authorList>
    </citation>
    <scope>NUCLEOTIDE SEQUENCE [LARGE SCALE GENOMIC DNA]</scope>
    <source>
        <strain evidence="2 3">NIES-144</strain>
    </source>
</reference>
<evidence type="ECO:0000256" key="1">
    <source>
        <dbReference type="SAM" id="MobiDB-lite"/>
    </source>
</evidence>
<organism evidence="2 3">
    <name type="scientific">Haematococcus lacustris</name>
    <name type="common">Green alga</name>
    <name type="synonym">Haematococcus pluvialis</name>
    <dbReference type="NCBI Taxonomy" id="44745"/>
    <lineage>
        <taxon>Eukaryota</taxon>
        <taxon>Viridiplantae</taxon>
        <taxon>Chlorophyta</taxon>
        <taxon>core chlorophytes</taxon>
        <taxon>Chlorophyceae</taxon>
        <taxon>CS clade</taxon>
        <taxon>Chlamydomonadales</taxon>
        <taxon>Haematococcaceae</taxon>
        <taxon>Haematococcus</taxon>
    </lineage>
</organism>
<evidence type="ECO:0000313" key="2">
    <source>
        <dbReference type="EMBL" id="GFH21810.1"/>
    </source>
</evidence>
<feature type="compositionally biased region" description="Low complexity" evidence="1">
    <location>
        <begin position="51"/>
        <end position="62"/>
    </location>
</feature>
<dbReference type="AlphaFoldDB" id="A0A699ZL72"/>
<protein>
    <submittedName>
        <fullName evidence="2">Uncharacterized protein</fullName>
    </submittedName>
</protein>
<accession>A0A699ZL72</accession>
<keyword evidence="3" id="KW-1185">Reference proteome</keyword>
<feature type="region of interest" description="Disordered" evidence="1">
    <location>
        <begin position="46"/>
        <end position="71"/>
    </location>
</feature>
<name>A0A699ZL72_HAELA</name>
<feature type="non-terminal residue" evidence="2">
    <location>
        <position position="1"/>
    </location>
</feature>
<sequence length="101" mass="10456">MDVQAYRSAQALTEPWFSFSIPQDLAILNTSLSGFHHLGDISVHLRPADNSSNSSKGGLSQSGAGGVGSMGGASGGSFWRVSTVAPVGFGPEDQKAPPRPR</sequence>
<proteinExistence type="predicted"/>
<dbReference type="EMBL" id="BLLF01001909">
    <property type="protein sequence ID" value="GFH21810.1"/>
    <property type="molecule type" value="Genomic_DNA"/>
</dbReference>
<comment type="caution">
    <text evidence="2">The sequence shown here is derived from an EMBL/GenBank/DDBJ whole genome shotgun (WGS) entry which is preliminary data.</text>
</comment>
<gene>
    <name evidence="2" type="ORF">HaLaN_19180</name>
</gene>